<dbReference type="EMBL" id="JARK01001367">
    <property type="protein sequence ID" value="EYC17348.1"/>
    <property type="molecule type" value="Genomic_DNA"/>
</dbReference>
<dbReference type="AlphaFoldDB" id="A0A016US75"/>
<sequence length="68" mass="7217">MKRTGGCSEGVNACVCAASAIRLALLFIIYRERQSRLPLQRSSALQHARGAAQRGCCGAPVSGRGNRD</sequence>
<name>A0A016US75_9BILA</name>
<feature type="region of interest" description="Disordered" evidence="1">
    <location>
        <begin position="47"/>
        <end position="68"/>
    </location>
</feature>
<evidence type="ECO:0000313" key="3">
    <source>
        <dbReference type="Proteomes" id="UP000024635"/>
    </source>
</evidence>
<evidence type="ECO:0000256" key="1">
    <source>
        <dbReference type="SAM" id="MobiDB-lite"/>
    </source>
</evidence>
<evidence type="ECO:0000313" key="2">
    <source>
        <dbReference type="EMBL" id="EYC17348.1"/>
    </source>
</evidence>
<protein>
    <submittedName>
        <fullName evidence="2">Uncharacterized protein</fullName>
    </submittedName>
</protein>
<accession>A0A016US75</accession>
<proteinExistence type="predicted"/>
<organism evidence="2 3">
    <name type="scientific">Ancylostoma ceylanicum</name>
    <dbReference type="NCBI Taxonomy" id="53326"/>
    <lineage>
        <taxon>Eukaryota</taxon>
        <taxon>Metazoa</taxon>
        <taxon>Ecdysozoa</taxon>
        <taxon>Nematoda</taxon>
        <taxon>Chromadorea</taxon>
        <taxon>Rhabditida</taxon>
        <taxon>Rhabditina</taxon>
        <taxon>Rhabditomorpha</taxon>
        <taxon>Strongyloidea</taxon>
        <taxon>Ancylostomatidae</taxon>
        <taxon>Ancylostomatinae</taxon>
        <taxon>Ancylostoma</taxon>
    </lineage>
</organism>
<comment type="caution">
    <text evidence="2">The sequence shown here is derived from an EMBL/GenBank/DDBJ whole genome shotgun (WGS) entry which is preliminary data.</text>
</comment>
<dbReference type="Proteomes" id="UP000024635">
    <property type="component" value="Unassembled WGS sequence"/>
</dbReference>
<reference evidence="3" key="1">
    <citation type="journal article" date="2015" name="Nat. Genet.">
        <title>The genome and transcriptome of the zoonotic hookworm Ancylostoma ceylanicum identify infection-specific gene families.</title>
        <authorList>
            <person name="Schwarz E.M."/>
            <person name="Hu Y."/>
            <person name="Antoshechkin I."/>
            <person name="Miller M.M."/>
            <person name="Sternberg P.W."/>
            <person name="Aroian R.V."/>
        </authorList>
    </citation>
    <scope>NUCLEOTIDE SEQUENCE</scope>
    <source>
        <strain evidence="3">HY135</strain>
    </source>
</reference>
<feature type="compositionally biased region" description="Low complexity" evidence="1">
    <location>
        <begin position="48"/>
        <end position="59"/>
    </location>
</feature>
<gene>
    <name evidence="2" type="primary">Acey_s0031.g2416</name>
    <name evidence="2" type="ORF">Y032_0031g2416</name>
</gene>
<keyword evidence="3" id="KW-1185">Reference proteome</keyword>